<evidence type="ECO:0000259" key="3">
    <source>
        <dbReference type="PROSITE" id="PS51228"/>
    </source>
</evidence>
<evidence type="ECO:0000256" key="1">
    <source>
        <dbReference type="ARBA" id="ARBA00005567"/>
    </source>
</evidence>
<organism evidence="4 5">
    <name type="scientific">Mucor lusitanicus CBS 277.49</name>
    <dbReference type="NCBI Taxonomy" id="747725"/>
    <lineage>
        <taxon>Eukaryota</taxon>
        <taxon>Fungi</taxon>
        <taxon>Fungi incertae sedis</taxon>
        <taxon>Mucoromycota</taxon>
        <taxon>Mucoromycotina</taxon>
        <taxon>Mucoromycetes</taxon>
        <taxon>Mucorales</taxon>
        <taxon>Mucorineae</taxon>
        <taxon>Mucoraceae</taxon>
        <taxon>Mucor</taxon>
    </lineage>
</organism>
<dbReference type="OrthoDB" id="346910at2759"/>
<dbReference type="InterPro" id="IPR000582">
    <property type="entry name" value="Acyl-CoA-binding_protein"/>
</dbReference>
<dbReference type="PRINTS" id="PR00689">
    <property type="entry name" value="ACOABINDINGP"/>
</dbReference>
<dbReference type="PANTHER" id="PTHR23310">
    <property type="entry name" value="ACYL-COA-BINDING PROTEIN, ACBP"/>
    <property type="match status" value="1"/>
</dbReference>
<dbReference type="AlphaFoldDB" id="A0A168NNA9"/>
<keyword evidence="5" id="KW-1185">Reference proteome</keyword>
<dbReference type="SUPFAM" id="SSF47027">
    <property type="entry name" value="Acyl-CoA binding protein"/>
    <property type="match status" value="1"/>
</dbReference>
<reference evidence="4 5" key="1">
    <citation type="submission" date="2015-06" db="EMBL/GenBank/DDBJ databases">
        <title>Expansion of signal transduction pathways in fungi by whole-genome duplication.</title>
        <authorList>
            <consortium name="DOE Joint Genome Institute"/>
            <person name="Corrochano L.M."/>
            <person name="Kuo A."/>
            <person name="Marcet-Houben M."/>
            <person name="Polaino S."/>
            <person name="Salamov A."/>
            <person name="Villalobos J.M."/>
            <person name="Alvarez M.I."/>
            <person name="Avalos J."/>
            <person name="Benito E.P."/>
            <person name="Benoit I."/>
            <person name="Burger G."/>
            <person name="Camino L.P."/>
            <person name="Canovas D."/>
            <person name="Cerda-Olmedo E."/>
            <person name="Cheng J.-F."/>
            <person name="Dominguez A."/>
            <person name="Elias M."/>
            <person name="Eslava A.P."/>
            <person name="Glaser F."/>
            <person name="Grimwood J."/>
            <person name="Gutierrez G."/>
            <person name="Heitman J."/>
            <person name="Henrissat B."/>
            <person name="Iturriaga E.A."/>
            <person name="Lang B.F."/>
            <person name="Lavin J.L."/>
            <person name="Lee S."/>
            <person name="Li W."/>
            <person name="Lindquist E."/>
            <person name="Lopez-Garcia S."/>
            <person name="Luque E.M."/>
            <person name="Marcos A.T."/>
            <person name="Martin J."/>
            <person name="Mccluskey K."/>
            <person name="Medina H.R."/>
            <person name="Miralles-Duran A."/>
            <person name="Miyazaki A."/>
            <person name="Munoz-Torres E."/>
            <person name="Oguiza J.A."/>
            <person name="Ohm R."/>
            <person name="Olmedo M."/>
            <person name="Orejas M."/>
            <person name="Ortiz-Castellanos L."/>
            <person name="Pisabarro A.G."/>
            <person name="Rodriguez-Romero J."/>
            <person name="Ruiz-Herrera J."/>
            <person name="Ruiz-Vazquez R."/>
            <person name="Sanz C."/>
            <person name="Schackwitz W."/>
            <person name="Schmutz J."/>
            <person name="Shahriari M."/>
            <person name="Shelest E."/>
            <person name="Silva-Franco F."/>
            <person name="Soanes D."/>
            <person name="Syed K."/>
            <person name="Tagua V.G."/>
            <person name="Talbot N.J."/>
            <person name="Thon M."/>
            <person name="De Vries R.P."/>
            <person name="Wiebenga A."/>
            <person name="Yadav J.S."/>
            <person name="Braun E.L."/>
            <person name="Baker S."/>
            <person name="Garre V."/>
            <person name="Horwitz B."/>
            <person name="Torres-Martinez S."/>
            <person name="Idnurm A."/>
            <person name="Herrera-Estrella A."/>
            <person name="Gabaldon T."/>
            <person name="Grigoriev I.V."/>
        </authorList>
    </citation>
    <scope>NUCLEOTIDE SEQUENCE [LARGE SCALE GENOMIC DNA]</scope>
    <source>
        <strain evidence="4 5">CBS 277.49</strain>
    </source>
</reference>
<dbReference type="GO" id="GO:0000062">
    <property type="term" value="F:fatty-acyl-CoA binding"/>
    <property type="evidence" value="ECO:0007669"/>
    <property type="project" value="InterPro"/>
</dbReference>
<dbReference type="PANTHER" id="PTHR23310:SF62">
    <property type="entry name" value="ACYL-COA BINDING PROTEIN 1, ISOFORM A"/>
    <property type="match status" value="1"/>
</dbReference>
<comment type="similarity">
    <text evidence="1">Belongs to the ACBP family.</text>
</comment>
<dbReference type="InterPro" id="IPR014352">
    <property type="entry name" value="FERM/acyl-CoA-bd_prot_sf"/>
</dbReference>
<dbReference type="Pfam" id="PF00887">
    <property type="entry name" value="ACBP"/>
    <property type="match status" value="1"/>
</dbReference>
<dbReference type="GO" id="GO:0006631">
    <property type="term" value="P:fatty acid metabolic process"/>
    <property type="evidence" value="ECO:0007669"/>
    <property type="project" value="TreeGrafter"/>
</dbReference>
<dbReference type="EMBL" id="AMYB01000002">
    <property type="protein sequence ID" value="OAD06514.1"/>
    <property type="molecule type" value="Genomic_DNA"/>
</dbReference>
<dbReference type="STRING" id="747725.A0A168NNA9"/>
<proteinExistence type="inferred from homology"/>
<dbReference type="PROSITE" id="PS51228">
    <property type="entry name" value="ACB_2"/>
    <property type="match status" value="1"/>
</dbReference>
<evidence type="ECO:0000313" key="5">
    <source>
        <dbReference type="Proteomes" id="UP000077051"/>
    </source>
</evidence>
<dbReference type="InterPro" id="IPR035984">
    <property type="entry name" value="Acyl-CoA-binding_sf"/>
</dbReference>
<dbReference type="VEuPathDB" id="FungiDB:MUCCIDRAFT_19069"/>
<keyword evidence="2" id="KW-0446">Lipid-binding</keyword>
<feature type="non-terminal residue" evidence="4">
    <location>
        <position position="86"/>
    </location>
</feature>
<dbReference type="Gene3D" id="1.20.80.10">
    <property type="match status" value="1"/>
</dbReference>
<evidence type="ECO:0000256" key="2">
    <source>
        <dbReference type="ARBA" id="ARBA00023121"/>
    </source>
</evidence>
<evidence type="ECO:0000313" key="4">
    <source>
        <dbReference type="EMBL" id="OAD06514.1"/>
    </source>
</evidence>
<accession>A0A168NNA9</accession>
<dbReference type="Proteomes" id="UP000077051">
    <property type="component" value="Unassembled WGS sequence"/>
</dbReference>
<gene>
    <name evidence="4" type="ORF">MUCCIDRAFT_19069</name>
</gene>
<sequence length="86" mass="9769">TTQLKFAQALSIIRAIPQNSTLQPIASEKLQFYGLYKQATEGDVNIPRPSSRQVVEYAKWKAWSRMKGMSPIDAQKLYVESLVQLL</sequence>
<name>A0A168NNA9_MUCCL</name>
<comment type="caution">
    <text evidence="4">The sequence shown here is derived from an EMBL/GenBank/DDBJ whole genome shotgun (WGS) entry which is preliminary data.</text>
</comment>
<protein>
    <recommendedName>
        <fullName evidence="3">ACB domain-containing protein</fullName>
    </recommendedName>
</protein>
<feature type="non-terminal residue" evidence="4">
    <location>
        <position position="1"/>
    </location>
</feature>
<feature type="domain" description="ACB" evidence="3">
    <location>
        <begin position="2"/>
        <end position="86"/>
    </location>
</feature>